<evidence type="ECO:0000313" key="4">
    <source>
        <dbReference type="Proteomes" id="UP000037460"/>
    </source>
</evidence>
<dbReference type="PROSITE" id="PS50222">
    <property type="entry name" value="EF_HAND_2"/>
    <property type="match status" value="2"/>
</dbReference>
<gene>
    <name evidence="3" type="ORF">Ctob_012215</name>
</gene>
<proteinExistence type="predicted"/>
<protein>
    <recommendedName>
        <fullName evidence="2">EF-hand domain-containing protein</fullName>
    </recommendedName>
</protein>
<dbReference type="InterPro" id="IPR002048">
    <property type="entry name" value="EF_hand_dom"/>
</dbReference>
<dbReference type="OrthoDB" id="47513at2759"/>
<feature type="domain" description="EF-hand" evidence="2">
    <location>
        <begin position="14"/>
        <end position="49"/>
    </location>
</feature>
<reference evidence="4" key="1">
    <citation type="journal article" date="2015" name="PLoS Genet.">
        <title>Genome Sequence and Transcriptome Analyses of Chrysochromulina tobin: Metabolic Tools for Enhanced Algal Fitness in the Prominent Order Prymnesiales (Haptophyceae).</title>
        <authorList>
            <person name="Hovde B.T."/>
            <person name="Deodato C.R."/>
            <person name="Hunsperger H.M."/>
            <person name="Ryken S.A."/>
            <person name="Yost W."/>
            <person name="Jha R.K."/>
            <person name="Patterson J."/>
            <person name="Monnat R.J. Jr."/>
            <person name="Barlow S.B."/>
            <person name="Starkenburg S.R."/>
            <person name="Cattolico R.A."/>
        </authorList>
    </citation>
    <scope>NUCLEOTIDE SEQUENCE</scope>
    <source>
        <strain evidence="4">CCMP291</strain>
    </source>
</reference>
<evidence type="ECO:0000256" key="1">
    <source>
        <dbReference type="ARBA" id="ARBA00022837"/>
    </source>
</evidence>
<dbReference type="Proteomes" id="UP000037460">
    <property type="component" value="Unassembled WGS sequence"/>
</dbReference>
<dbReference type="SUPFAM" id="SSF47473">
    <property type="entry name" value="EF-hand"/>
    <property type="match status" value="1"/>
</dbReference>
<sequence length="405" mass="45186">MGAGSSVSLKKARESEEFAEKVFKDFDTNGDGTLSVIELYDAAVKYGEAIDGEWSLDRIKEALDRFDANGDKKLDLQEFKMALSQLEDKKRSKFKKAGAAVLDKAGTKGNTKLKKALKRSFTWKKDVASVADAAMDAAEEAEEVAEAALIAAAAGTVDDPELTPEQRLEKQREAFWTRQDGYTCWQVPFALNRSKMPWLKDGETGLAVAMKRCREMGKTPLLVDTSYEQVVINWLDGLGEAVLTLDAHQMFLDERAATRSHKDVMRDSRLMLIKAMREGLTLHIRMNNKVTEFTGGLYCDEESFPLSVFDQRVIDDLLKSFSTSTPIPPGLDKATWLGLWQKKEVHPFAKILREPDLTIDGGFFAAPGFNVVVTTTFKVDEYMSMLRNALPINRLQGINPLPSPV</sequence>
<feature type="domain" description="EF-hand" evidence="2">
    <location>
        <begin position="54"/>
        <end position="89"/>
    </location>
</feature>
<dbReference type="InterPro" id="IPR011992">
    <property type="entry name" value="EF-hand-dom_pair"/>
</dbReference>
<dbReference type="Pfam" id="PF13202">
    <property type="entry name" value="EF-hand_5"/>
    <property type="match status" value="1"/>
</dbReference>
<name>A0A0M0K158_9EUKA</name>
<dbReference type="Gene3D" id="1.10.238.10">
    <property type="entry name" value="EF-hand"/>
    <property type="match status" value="1"/>
</dbReference>
<dbReference type="InterPro" id="IPR018247">
    <property type="entry name" value="EF_Hand_1_Ca_BS"/>
</dbReference>
<evidence type="ECO:0000259" key="2">
    <source>
        <dbReference type="PROSITE" id="PS50222"/>
    </source>
</evidence>
<dbReference type="GO" id="GO:0005509">
    <property type="term" value="F:calcium ion binding"/>
    <property type="evidence" value="ECO:0007669"/>
    <property type="project" value="InterPro"/>
</dbReference>
<dbReference type="AlphaFoldDB" id="A0A0M0K158"/>
<dbReference type="EMBL" id="JWZX01001749">
    <property type="protein sequence ID" value="KOO32535.1"/>
    <property type="molecule type" value="Genomic_DNA"/>
</dbReference>
<dbReference type="CDD" id="cd00051">
    <property type="entry name" value="EFh"/>
    <property type="match status" value="1"/>
</dbReference>
<evidence type="ECO:0000313" key="3">
    <source>
        <dbReference type="EMBL" id="KOO32535.1"/>
    </source>
</evidence>
<comment type="caution">
    <text evidence="3">The sequence shown here is derived from an EMBL/GenBank/DDBJ whole genome shotgun (WGS) entry which is preliminary data.</text>
</comment>
<keyword evidence="4" id="KW-1185">Reference proteome</keyword>
<dbReference type="PROSITE" id="PS00018">
    <property type="entry name" value="EF_HAND_1"/>
    <property type="match status" value="2"/>
</dbReference>
<dbReference type="SMART" id="SM00054">
    <property type="entry name" value="EFh"/>
    <property type="match status" value="2"/>
</dbReference>
<organism evidence="3 4">
    <name type="scientific">Chrysochromulina tobinii</name>
    <dbReference type="NCBI Taxonomy" id="1460289"/>
    <lineage>
        <taxon>Eukaryota</taxon>
        <taxon>Haptista</taxon>
        <taxon>Haptophyta</taxon>
        <taxon>Prymnesiophyceae</taxon>
        <taxon>Prymnesiales</taxon>
        <taxon>Chrysochromulinaceae</taxon>
        <taxon>Chrysochromulina</taxon>
    </lineage>
</organism>
<keyword evidence="1" id="KW-0106">Calcium</keyword>
<accession>A0A0M0K158</accession>